<sequence length="765" mass="83370">MQLSLLLMLWPAHAQLPLPIRLPGDCNDLDPAHCMLPFPSDFYTQDDAASVTGKRVQIPSNATPANLLDVPGVGLELGKTVNTQEWNRQDGFSFGSPILTYVPGLDLHQTWGTQNKPFAGEPNIQGSFDHRDHIADIARYQWVDAPIVLLNTATGERHPFWSELDTHPDATDARRSLILRPAVNLQPSTRYVVALRNLRNGQGEVIPAQSRFAAYRDGQTDDARVAAMERVFDDLARAGIAREELYLAWDFTTASTESITGRALHMRNLAFAELGDTSMGDGIVQGQAPVFSVSSHEVLDEGEYGRVRRVVGTVSVPNFLNLPQDLLGTAGSAIGDGLAPPLTRLYYANATDELPAINPLSPTTRFQFTCDVPLDQGPSYPMTYGHGLVGSQGQIQDAQWPRRFGFLPCGADWWGMSTKDLVNIVLILADISFFPTLADRAQQGFINFLYLARAATHPDGFATHPCFQANEDCATPAPSLIRTATAKDTPVFFDGNSQGGIMGPAMMALSPDIDRGILGVPGINYSTLLQRSVDWEGAYGIPNYLAYRDPIERQLVLALIQMLWDRAEGNGYAHRLTTDPLPDTPPHEVMLQVAFSDHQVSNHAAEVFARTIGAPIMLPGLPGGRHWEELPYYTETARYPYQGSALIYWDSGNAQPPNGNIPADEGGDPHGHPRDEPAGGWQEAHFLLTGEMIDVCQGQDYLTAAHPQNQGAYGCQVPAREVGEYQPVQARAGAAPGRGGAMSLPLALIGLILLLLPIVRPRAGR</sequence>
<dbReference type="AlphaFoldDB" id="A0A1Y1SEJ0"/>
<organism evidence="3 4">
    <name type="scientific">Oceanococcus atlanticus</name>
    <dbReference type="NCBI Taxonomy" id="1317117"/>
    <lineage>
        <taxon>Bacteria</taxon>
        <taxon>Pseudomonadati</taxon>
        <taxon>Pseudomonadota</taxon>
        <taxon>Gammaproteobacteria</taxon>
        <taxon>Chromatiales</taxon>
        <taxon>Oceanococcaceae</taxon>
        <taxon>Oceanococcus</taxon>
    </lineage>
</organism>
<feature type="region of interest" description="Disordered" evidence="1">
    <location>
        <begin position="652"/>
        <end position="680"/>
    </location>
</feature>
<protein>
    <submittedName>
        <fullName evidence="3">Uncharacterized protein</fullName>
    </submittedName>
</protein>
<dbReference type="InterPro" id="IPR029058">
    <property type="entry name" value="AB_hydrolase_fold"/>
</dbReference>
<proteinExistence type="predicted"/>
<feature type="transmembrane region" description="Helical" evidence="2">
    <location>
        <begin position="739"/>
        <end position="759"/>
    </location>
</feature>
<keyword evidence="2" id="KW-1133">Transmembrane helix</keyword>
<gene>
    <name evidence="3" type="ORF">ATO7_08692</name>
</gene>
<evidence type="ECO:0000256" key="2">
    <source>
        <dbReference type="SAM" id="Phobius"/>
    </source>
</evidence>
<keyword evidence="4" id="KW-1185">Reference proteome</keyword>
<dbReference type="Gene3D" id="3.40.50.1820">
    <property type="entry name" value="alpha/beta hydrolase"/>
    <property type="match status" value="1"/>
</dbReference>
<evidence type="ECO:0000313" key="4">
    <source>
        <dbReference type="Proteomes" id="UP000192342"/>
    </source>
</evidence>
<accession>A0A1Y1SEJ0</accession>
<dbReference type="SUPFAM" id="SSF53474">
    <property type="entry name" value="alpha/beta-Hydrolases"/>
    <property type="match status" value="1"/>
</dbReference>
<reference evidence="3 4" key="1">
    <citation type="submission" date="2013-04" db="EMBL/GenBank/DDBJ databases">
        <title>Oceanococcus atlanticus 22II-S10r2 Genome Sequencing.</title>
        <authorList>
            <person name="Lai Q."/>
            <person name="Li G."/>
            <person name="Shao Z."/>
        </authorList>
    </citation>
    <scope>NUCLEOTIDE SEQUENCE [LARGE SCALE GENOMIC DNA]</scope>
    <source>
        <strain evidence="3 4">22II-S10r2</strain>
    </source>
</reference>
<evidence type="ECO:0000256" key="1">
    <source>
        <dbReference type="SAM" id="MobiDB-lite"/>
    </source>
</evidence>
<dbReference type="Proteomes" id="UP000192342">
    <property type="component" value="Unassembled WGS sequence"/>
</dbReference>
<dbReference type="STRING" id="1317117.ATO7_08692"/>
<name>A0A1Y1SEJ0_9GAMM</name>
<keyword evidence="2" id="KW-0812">Transmembrane</keyword>
<evidence type="ECO:0000313" key="3">
    <source>
        <dbReference type="EMBL" id="ORE87104.1"/>
    </source>
</evidence>
<comment type="caution">
    <text evidence="3">The sequence shown here is derived from an EMBL/GenBank/DDBJ whole genome shotgun (WGS) entry which is preliminary data.</text>
</comment>
<feature type="compositionally biased region" description="Basic and acidic residues" evidence="1">
    <location>
        <begin position="667"/>
        <end position="677"/>
    </location>
</feature>
<dbReference type="EMBL" id="AQQV01000002">
    <property type="protein sequence ID" value="ORE87104.1"/>
    <property type="molecule type" value="Genomic_DNA"/>
</dbReference>
<keyword evidence="2" id="KW-0472">Membrane</keyword>